<dbReference type="InterPro" id="IPR019109">
    <property type="entry name" value="MamF_MmsF"/>
</dbReference>
<comment type="subcellular location">
    <subcellularLocation>
        <location evidence="1">Membrane</location>
        <topology evidence="1">Multi-pass membrane protein</topology>
    </subcellularLocation>
</comment>
<sequence length="115" mass="12873">MQSPGVFDPDKRKLLSALSHGSIFLSGLVISIAIPIAVLFVSDDPVVKDNAKEAINFHFNVWLYGLILVPLSFITLGLAGGIWWLVHWGLTLWAISHSLNKPDQAFRYPFIFRLL</sequence>
<evidence type="ECO:0000313" key="6">
    <source>
        <dbReference type="EMBL" id="MEP1057370.1"/>
    </source>
</evidence>
<evidence type="ECO:0000256" key="2">
    <source>
        <dbReference type="ARBA" id="ARBA00022692"/>
    </source>
</evidence>
<evidence type="ECO:0000313" key="7">
    <source>
        <dbReference type="Proteomes" id="UP001476950"/>
    </source>
</evidence>
<keyword evidence="3 5" id="KW-1133">Transmembrane helix</keyword>
<keyword evidence="2 5" id="KW-0812">Transmembrane</keyword>
<feature type="transmembrane region" description="Helical" evidence="5">
    <location>
        <begin position="61"/>
        <end position="86"/>
    </location>
</feature>
<accession>A0ABV0KDU0</accession>
<keyword evidence="7" id="KW-1185">Reference proteome</keyword>
<dbReference type="Proteomes" id="UP001476950">
    <property type="component" value="Unassembled WGS sequence"/>
</dbReference>
<comment type="caution">
    <text evidence="6">The sequence shown here is derived from an EMBL/GenBank/DDBJ whole genome shotgun (WGS) entry which is preliminary data.</text>
</comment>
<dbReference type="RefSeq" id="WP_190450336.1">
    <property type="nucleotide sequence ID" value="NZ_JAMPLM010000002.1"/>
</dbReference>
<reference evidence="6 7" key="1">
    <citation type="submission" date="2022-04" db="EMBL/GenBank/DDBJ databases">
        <title>Positive selection, recombination, and allopatry shape intraspecific diversity of widespread and dominant cyanobacteria.</title>
        <authorList>
            <person name="Wei J."/>
            <person name="Shu W."/>
            <person name="Hu C."/>
        </authorList>
    </citation>
    <scope>NUCLEOTIDE SEQUENCE [LARGE SCALE GENOMIC DNA]</scope>
    <source>
        <strain evidence="6 7">AS-A4</strain>
    </source>
</reference>
<proteinExistence type="predicted"/>
<evidence type="ECO:0000256" key="3">
    <source>
        <dbReference type="ARBA" id="ARBA00022989"/>
    </source>
</evidence>
<evidence type="ECO:0000256" key="5">
    <source>
        <dbReference type="SAM" id="Phobius"/>
    </source>
</evidence>
<protein>
    <submittedName>
        <fullName evidence="6">DUF4870 domain-containing protein</fullName>
    </submittedName>
</protein>
<organism evidence="6 7">
    <name type="scientific">Stenomitos frigidus AS-A4</name>
    <dbReference type="NCBI Taxonomy" id="2933935"/>
    <lineage>
        <taxon>Bacteria</taxon>
        <taxon>Bacillati</taxon>
        <taxon>Cyanobacteriota</taxon>
        <taxon>Cyanophyceae</taxon>
        <taxon>Leptolyngbyales</taxon>
        <taxon>Leptolyngbyaceae</taxon>
        <taxon>Stenomitos</taxon>
    </lineage>
</organism>
<dbReference type="Pfam" id="PF09685">
    <property type="entry name" value="MamF_MmsF"/>
    <property type="match status" value="1"/>
</dbReference>
<dbReference type="EMBL" id="JAMPLM010000002">
    <property type="protein sequence ID" value="MEP1057370.1"/>
    <property type="molecule type" value="Genomic_DNA"/>
</dbReference>
<feature type="transmembrane region" description="Helical" evidence="5">
    <location>
        <begin position="21"/>
        <end position="41"/>
    </location>
</feature>
<evidence type="ECO:0000256" key="4">
    <source>
        <dbReference type="ARBA" id="ARBA00023136"/>
    </source>
</evidence>
<name>A0ABV0KDU0_9CYAN</name>
<gene>
    <name evidence="6" type="ORF">NDI38_02905</name>
</gene>
<evidence type="ECO:0000256" key="1">
    <source>
        <dbReference type="ARBA" id="ARBA00004141"/>
    </source>
</evidence>
<keyword evidence="4 5" id="KW-0472">Membrane</keyword>